<protein>
    <recommendedName>
        <fullName evidence="2">histidine kinase</fullName>
        <ecNumber evidence="2">2.7.13.3</ecNumber>
    </recommendedName>
</protein>
<dbReference type="InterPro" id="IPR036890">
    <property type="entry name" value="HATPase_C_sf"/>
</dbReference>
<name>A0A1F7UV64_9BACT</name>
<comment type="catalytic activity">
    <reaction evidence="1">
        <text>ATP + protein L-histidine = ADP + protein N-phospho-L-histidine.</text>
        <dbReference type="EC" id="2.7.13.3"/>
    </reaction>
</comment>
<evidence type="ECO:0000256" key="1">
    <source>
        <dbReference type="ARBA" id="ARBA00000085"/>
    </source>
</evidence>
<evidence type="ECO:0000256" key="4">
    <source>
        <dbReference type="ARBA" id="ARBA00022679"/>
    </source>
</evidence>
<dbReference type="InterPro" id="IPR005467">
    <property type="entry name" value="His_kinase_dom"/>
</dbReference>
<dbReference type="EMBL" id="MGEK01000023">
    <property type="protein sequence ID" value="OGL82182.1"/>
    <property type="molecule type" value="Genomic_DNA"/>
</dbReference>
<dbReference type="SUPFAM" id="SSF55874">
    <property type="entry name" value="ATPase domain of HSP90 chaperone/DNA topoisomerase II/histidine kinase"/>
    <property type="match status" value="1"/>
</dbReference>
<dbReference type="CDD" id="cd00075">
    <property type="entry name" value="HATPase"/>
    <property type="match status" value="1"/>
</dbReference>
<dbReference type="PANTHER" id="PTHR43547">
    <property type="entry name" value="TWO-COMPONENT HISTIDINE KINASE"/>
    <property type="match status" value="1"/>
</dbReference>
<accession>A0A1F7UV64</accession>
<keyword evidence="5" id="KW-0418">Kinase</keyword>
<dbReference type="SUPFAM" id="SSF47384">
    <property type="entry name" value="Homodimeric domain of signal transducing histidine kinase"/>
    <property type="match status" value="1"/>
</dbReference>
<dbReference type="Gene3D" id="3.30.565.10">
    <property type="entry name" value="Histidine kinase-like ATPase, C-terminal domain"/>
    <property type="match status" value="1"/>
</dbReference>
<reference evidence="7 8" key="1">
    <citation type="journal article" date="2016" name="Nat. Commun.">
        <title>Thousands of microbial genomes shed light on interconnected biogeochemical processes in an aquifer system.</title>
        <authorList>
            <person name="Anantharaman K."/>
            <person name="Brown C.T."/>
            <person name="Hug L.A."/>
            <person name="Sharon I."/>
            <person name="Castelle C.J."/>
            <person name="Probst A.J."/>
            <person name="Thomas B.C."/>
            <person name="Singh A."/>
            <person name="Wilkins M.J."/>
            <person name="Karaoz U."/>
            <person name="Brodie E.L."/>
            <person name="Williams K.H."/>
            <person name="Hubbard S.S."/>
            <person name="Banfield J.F."/>
        </authorList>
    </citation>
    <scope>NUCLEOTIDE SEQUENCE [LARGE SCALE GENOMIC DNA]</scope>
</reference>
<gene>
    <name evidence="7" type="ORF">A2936_01305</name>
</gene>
<proteinExistence type="predicted"/>
<keyword evidence="4" id="KW-0808">Transferase</keyword>
<dbReference type="Pfam" id="PF00512">
    <property type="entry name" value="HisKA"/>
    <property type="match status" value="1"/>
</dbReference>
<dbReference type="SMART" id="SM00388">
    <property type="entry name" value="HisKA"/>
    <property type="match status" value="1"/>
</dbReference>
<dbReference type="AlphaFoldDB" id="A0A1F7UV64"/>
<dbReference type="InterPro" id="IPR004358">
    <property type="entry name" value="Sig_transdc_His_kin-like_C"/>
</dbReference>
<dbReference type="GO" id="GO:0000155">
    <property type="term" value="F:phosphorelay sensor kinase activity"/>
    <property type="evidence" value="ECO:0007669"/>
    <property type="project" value="InterPro"/>
</dbReference>
<dbReference type="Gene3D" id="1.10.287.130">
    <property type="match status" value="1"/>
</dbReference>
<feature type="domain" description="Histidine kinase" evidence="6">
    <location>
        <begin position="23"/>
        <end position="242"/>
    </location>
</feature>
<evidence type="ECO:0000313" key="7">
    <source>
        <dbReference type="EMBL" id="OGL82182.1"/>
    </source>
</evidence>
<evidence type="ECO:0000313" key="8">
    <source>
        <dbReference type="Proteomes" id="UP000176846"/>
    </source>
</evidence>
<dbReference type="PANTHER" id="PTHR43547:SF2">
    <property type="entry name" value="HYBRID SIGNAL TRANSDUCTION HISTIDINE KINASE C"/>
    <property type="match status" value="1"/>
</dbReference>
<comment type="caution">
    <text evidence="7">The sequence shown here is derived from an EMBL/GenBank/DDBJ whole genome shotgun (WGS) entry which is preliminary data.</text>
</comment>
<dbReference type="SMART" id="SM00387">
    <property type="entry name" value="HATPase_c"/>
    <property type="match status" value="1"/>
</dbReference>
<dbReference type="PRINTS" id="PR00344">
    <property type="entry name" value="BCTRLSENSOR"/>
</dbReference>
<dbReference type="Proteomes" id="UP000176846">
    <property type="component" value="Unassembled WGS sequence"/>
</dbReference>
<dbReference type="EC" id="2.7.13.3" evidence="2"/>
<dbReference type="InterPro" id="IPR003594">
    <property type="entry name" value="HATPase_dom"/>
</dbReference>
<organism evidence="7 8">
    <name type="scientific">Candidatus Uhrbacteria bacterium RIFCSPLOWO2_01_FULL_47_25</name>
    <dbReference type="NCBI Taxonomy" id="1802402"/>
    <lineage>
        <taxon>Bacteria</taxon>
        <taxon>Candidatus Uhriibacteriota</taxon>
    </lineage>
</organism>
<evidence type="ECO:0000256" key="5">
    <source>
        <dbReference type="ARBA" id="ARBA00022777"/>
    </source>
</evidence>
<dbReference type="Pfam" id="PF02518">
    <property type="entry name" value="HATPase_c"/>
    <property type="match status" value="1"/>
</dbReference>
<evidence type="ECO:0000256" key="2">
    <source>
        <dbReference type="ARBA" id="ARBA00012438"/>
    </source>
</evidence>
<dbReference type="FunFam" id="3.30.565.10:FF:000006">
    <property type="entry name" value="Sensor histidine kinase WalK"/>
    <property type="match status" value="1"/>
</dbReference>
<dbReference type="InterPro" id="IPR003661">
    <property type="entry name" value="HisK_dim/P_dom"/>
</dbReference>
<evidence type="ECO:0000259" key="6">
    <source>
        <dbReference type="PROSITE" id="PS50109"/>
    </source>
</evidence>
<dbReference type="CDD" id="cd00082">
    <property type="entry name" value="HisKA"/>
    <property type="match status" value="1"/>
</dbReference>
<keyword evidence="3" id="KW-0597">Phosphoprotein</keyword>
<dbReference type="InterPro" id="IPR036097">
    <property type="entry name" value="HisK_dim/P_sf"/>
</dbReference>
<sequence length="246" mass="27494">MPHHQHKKRSTPEHDIRSEVTSIIAHQLKSPLAGIKSSLEVILSGQLGALTKNQQEYLHIALDEVDRMVSLVKDLLDAARIDQKELKLNIQPTDLVKLIKDTIDNVATFARATNASISFMPEGEIPLVSVDATKIQQAVNNIIDNAMRYEQGRGEIIIRLKKVGQKIIFSCQDNGIGISKEEQKKIFSKFYRGRKAIELLPTGSGLGLFITKAIIEQSGGKIWFESNLGDGSTFYFFLPVQLKKQK</sequence>
<dbReference type="PROSITE" id="PS50109">
    <property type="entry name" value="HIS_KIN"/>
    <property type="match status" value="1"/>
</dbReference>
<evidence type="ECO:0000256" key="3">
    <source>
        <dbReference type="ARBA" id="ARBA00022553"/>
    </source>
</evidence>